<evidence type="ECO:0000256" key="5">
    <source>
        <dbReference type="ARBA" id="ARBA00038039"/>
    </source>
</evidence>
<feature type="compositionally biased region" description="Gly residues" evidence="7">
    <location>
        <begin position="136"/>
        <end position="145"/>
    </location>
</feature>
<dbReference type="Gene3D" id="1.20.1280.290">
    <property type="match status" value="2"/>
</dbReference>
<evidence type="ECO:0000256" key="6">
    <source>
        <dbReference type="ARBA" id="ARBA00050768"/>
    </source>
</evidence>
<dbReference type="InterPro" id="IPR006603">
    <property type="entry name" value="PQ-loop_rpt"/>
</dbReference>
<dbReference type="STRING" id="1182543.W9XML0"/>
<dbReference type="GO" id="GO:0034486">
    <property type="term" value="P:vacuolar transmembrane transport"/>
    <property type="evidence" value="ECO:0007669"/>
    <property type="project" value="UniProtKB-ARBA"/>
</dbReference>
<reference evidence="9 10" key="1">
    <citation type="submission" date="2013-03" db="EMBL/GenBank/DDBJ databases">
        <title>The Genome Sequence of Cladophialophora psammophila CBS 110553.</title>
        <authorList>
            <consortium name="The Broad Institute Genomics Platform"/>
            <person name="Cuomo C."/>
            <person name="de Hoog S."/>
            <person name="Gorbushina A."/>
            <person name="Walker B."/>
            <person name="Young S.K."/>
            <person name="Zeng Q."/>
            <person name="Gargeya S."/>
            <person name="Fitzgerald M."/>
            <person name="Haas B."/>
            <person name="Abouelleil A."/>
            <person name="Allen A.W."/>
            <person name="Alvarado L."/>
            <person name="Arachchi H.M."/>
            <person name="Berlin A.M."/>
            <person name="Chapman S.B."/>
            <person name="Gainer-Dewar J."/>
            <person name="Goldberg J."/>
            <person name="Griggs A."/>
            <person name="Gujja S."/>
            <person name="Hansen M."/>
            <person name="Howarth C."/>
            <person name="Imamovic A."/>
            <person name="Ireland A."/>
            <person name="Larimer J."/>
            <person name="McCowan C."/>
            <person name="Murphy C."/>
            <person name="Pearson M."/>
            <person name="Poon T.W."/>
            <person name="Priest M."/>
            <person name="Roberts A."/>
            <person name="Saif S."/>
            <person name="Shea T."/>
            <person name="Sisk P."/>
            <person name="Sykes S."/>
            <person name="Wortman J."/>
            <person name="Nusbaum C."/>
            <person name="Birren B."/>
        </authorList>
    </citation>
    <scope>NUCLEOTIDE SEQUENCE [LARGE SCALE GENOMIC DNA]</scope>
    <source>
        <strain evidence="9 10">CBS 110553</strain>
    </source>
</reference>
<evidence type="ECO:0000313" key="10">
    <source>
        <dbReference type="Proteomes" id="UP000019471"/>
    </source>
</evidence>
<feature type="transmembrane region" description="Helical" evidence="8">
    <location>
        <begin position="270"/>
        <end position="287"/>
    </location>
</feature>
<feature type="transmembrane region" description="Helical" evidence="8">
    <location>
        <begin position="87"/>
        <end position="111"/>
    </location>
</feature>
<dbReference type="eggNOG" id="KOG2913">
    <property type="taxonomic scope" value="Eukaryota"/>
</dbReference>
<dbReference type="FunFam" id="1.20.1280.290:FF:000009">
    <property type="entry name" value="PQ loop repeat family protein"/>
    <property type="match status" value="1"/>
</dbReference>
<evidence type="ECO:0000256" key="4">
    <source>
        <dbReference type="ARBA" id="ARBA00023136"/>
    </source>
</evidence>
<dbReference type="SMART" id="SM00679">
    <property type="entry name" value="CTNS"/>
    <property type="match status" value="2"/>
</dbReference>
<accession>W9XML0</accession>
<dbReference type="GeneID" id="19190110"/>
<dbReference type="GO" id="GO:0015174">
    <property type="term" value="F:basic amino acid transmembrane transporter activity"/>
    <property type="evidence" value="ECO:0007669"/>
    <property type="project" value="UniProtKB-ARBA"/>
</dbReference>
<evidence type="ECO:0000313" key="9">
    <source>
        <dbReference type="EMBL" id="EXJ71584.1"/>
    </source>
</evidence>
<comment type="caution">
    <text evidence="9">The sequence shown here is derived from an EMBL/GenBank/DDBJ whole genome shotgun (WGS) entry which is preliminary data.</text>
</comment>
<dbReference type="AlphaFoldDB" id="W9XML0"/>
<comment type="subcellular location">
    <subcellularLocation>
        <location evidence="1">Membrane</location>
        <topology evidence="1">Multi-pass membrane protein</topology>
    </subcellularLocation>
</comment>
<gene>
    <name evidence="9" type="ORF">A1O5_05392</name>
</gene>
<evidence type="ECO:0000256" key="3">
    <source>
        <dbReference type="ARBA" id="ARBA00022989"/>
    </source>
</evidence>
<dbReference type="EMBL" id="AMGX01000007">
    <property type="protein sequence ID" value="EXJ71584.1"/>
    <property type="molecule type" value="Genomic_DNA"/>
</dbReference>
<evidence type="ECO:0000256" key="1">
    <source>
        <dbReference type="ARBA" id="ARBA00004141"/>
    </source>
</evidence>
<dbReference type="FunFam" id="1.20.1280.290:FF:000012">
    <property type="entry name" value="Vacuolar membrane PQ loop repeat protein"/>
    <property type="match status" value="1"/>
</dbReference>
<comment type="similarity">
    <text evidence="5">Belongs to the laat-1 family.</text>
</comment>
<name>W9XML0_9EURO</name>
<feature type="transmembrane region" description="Helical" evidence="8">
    <location>
        <begin position="61"/>
        <end position="81"/>
    </location>
</feature>
<dbReference type="PANTHER" id="PTHR16201">
    <property type="entry name" value="SEVEN TRANSMEMBRANE PROTEIN 1-RELATED"/>
    <property type="match status" value="1"/>
</dbReference>
<keyword evidence="2 8" id="KW-0812">Transmembrane</keyword>
<feature type="transmembrane region" description="Helical" evidence="8">
    <location>
        <begin position="307"/>
        <end position="325"/>
    </location>
</feature>
<dbReference type="PANTHER" id="PTHR16201:SF44">
    <property type="entry name" value="SEVEN TRANSMEMBRANE PROTEIN 1"/>
    <property type="match status" value="1"/>
</dbReference>
<evidence type="ECO:0000256" key="2">
    <source>
        <dbReference type="ARBA" id="ARBA00022692"/>
    </source>
</evidence>
<sequence length="377" mass="40598">MASLFSTFSSSPSQPNNSDIPLTTREAFSGIFGSISLACWIFLLVPQLIENYRNGSAEAISLLFIFVWFLGDIANLAGALWAGLVPVVVAIGVYFCIADGVLIGQCLYYGIMNKRREGRELLRRSSLRTSTSSSTGAGGGGGGGARSTTADGEASAPPAPGRERPREGSSEEEPLLKRTRTNSMTIPGSMERRRSSVSLRRRRSSFAAHHQDQLAKILEESDQPGTRLWFKNAMSVLAIGVVGAAGWALAYESGAWKPSPTSDGSGSEEMAPGAQILGYLSAVAYLGARIPQIIKNARDRSCEGLSLLFFILSLMGNVTYGAGILCHSTDHKYVVKNLPWLIGSLGTMVEDITIFIQFHMYKVQEEDNLGPPEHAVV</sequence>
<dbReference type="Pfam" id="PF04193">
    <property type="entry name" value="PQ-loop"/>
    <property type="match status" value="2"/>
</dbReference>
<dbReference type="RefSeq" id="XP_007744183.1">
    <property type="nucleotide sequence ID" value="XM_007745993.1"/>
</dbReference>
<feature type="transmembrane region" description="Helical" evidence="8">
    <location>
        <begin position="27"/>
        <end position="49"/>
    </location>
</feature>
<evidence type="ECO:0000256" key="8">
    <source>
        <dbReference type="SAM" id="Phobius"/>
    </source>
</evidence>
<protein>
    <recommendedName>
        <fullName evidence="11">Vacuolar membrane PQ loop repeat protein</fullName>
    </recommendedName>
</protein>
<evidence type="ECO:0000256" key="7">
    <source>
        <dbReference type="SAM" id="MobiDB-lite"/>
    </source>
</evidence>
<comment type="catalytic activity">
    <reaction evidence="6">
        <text>L-histidine(out) + L-arginine(in) = L-histidine(in) + L-arginine(out)</text>
        <dbReference type="Rhea" id="RHEA:71063"/>
        <dbReference type="ChEBI" id="CHEBI:32682"/>
        <dbReference type="ChEBI" id="CHEBI:57595"/>
    </reaction>
</comment>
<dbReference type="Proteomes" id="UP000019471">
    <property type="component" value="Unassembled WGS sequence"/>
</dbReference>
<evidence type="ECO:0008006" key="11">
    <source>
        <dbReference type="Google" id="ProtNLM"/>
    </source>
</evidence>
<feature type="compositionally biased region" description="Low complexity" evidence="7">
    <location>
        <begin position="146"/>
        <end position="156"/>
    </location>
</feature>
<dbReference type="InterPro" id="IPR051415">
    <property type="entry name" value="LAAT-1"/>
</dbReference>
<dbReference type="GO" id="GO:0098852">
    <property type="term" value="C:lytic vacuole membrane"/>
    <property type="evidence" value="ECO:0007669"/>
    <property type="project" value="UniProtKB-ARBA"/>
</dbReference>
<keyword evidence="10" id="KW-1185">Reference proteome</keyword>
<proteinExistence type="inferred from homology"/>
<feature type="region of interest" description="Disordered" evidence="7">
    <location>
        <begin position="122"/>
        <end position="205"/>
    </location>
</feature>
<feature type="transmembrane region" description="Helical" evidence="8">
    <location>
        <begin position="228"/>
        <end position="250"/>
    </location>
</feature>
<dbReference type="HOGENOM" id="CLU_019699_0_0_1"/>
<keyword evidence="3 8" id="KW-1133">Transmembrane helix</keyword>
<dbReference type="OrthoDB" id="8048523at2759"/>
<keyword evidence="4 8" id="KW-0472">Membrane</keyword>
<organism evidence="9 10">
    <name type="scientific">Cladophialophora psammophila CBS 110553</name>
    <dbReference type="NCBI Taxonomy" id="1182543"/>
    <lineage>
        <taxon>Eukaryota</taxon>
        <taxon>Fungi</taxon>
        <taxon>Dikarya</taxon>
        <taxon>Ascomycota</taxon>
        <taxon>Pezizomycotina</taxon>
        <taxon>Eurotiomycetes</taxon>
        <taxon>Chaetothyriomycetidae</taxon>
        <taxon>Chaetothyriales</taxon>
        <taxon>Herpotrichiellaceae</taxon>
        <taxon>Cladophialophora</taxon>
    </lineage>
</organism>